<evidence type="ECO:0000256" key="3">
    <source>
        <dbReference type="ARBA" id="ARBA00012601"/>
    </source>
</evidence>
<keyword evidence="9" id="KW-0624">Polysaccharide degradation</keyword>
<dbReference type="Proteomes" id="UP001139089">
    <property type="component" value="Unassembled WGS sequence"/>
</dbReference>
<gene>
    <name evidence="16" type="ORF">LRX75_19805</name>
</gene>
<dbReference type="EC" id="3.2.1.4" evidence="3"/>
<dbReference type="InterPro" id="IPR001547">
    <property type="entry name" value="Glyco_hydro_5"/>
</dbReference>
<dbReference type="GO" id="GO:0030245">
    <property type="term" value="P:cellulose catabolic process"/>
    <property type="evidence" value="ECO:0007669"/>
    <property type="project" value="UniProtKB-KW"/>
</dbReference>
<dbReference type="RefSeq" id="WP_231816367.1">
    <property type="nucleotide sequence ID" value="NZ_JAJOZR010000014.1"/>
</dbReference>
<evidence type="ECO:0000256" key="5">
    <source>
        <dbReference type="ARBA" id="ARBA00022801"/>
    </source>
</evidence>
<dbReference type="Gene3D" id="3.20.20.80">
    <property type="entry name" value="Glycosidases"/>
    <property type="match status" value="1"/>
</dbReference>
<evidence type="ECO:0000256" key="11">
    <source>
        <dbReference type="ARBA" id="ARBA00077338"/>
    </source>
</evidence>
<keyword evidence="7" id="KW-0119">Carbohydrate metabolism</keyword>
<feature type="domain" description="Glycoside hydrolase family 5" evidence="15">
    <location>
        <begin position="43"/>
        <end position="308"/>
    </location>
</feature>
<name>A0A9X1NXW4_9HYPH</name>
<keyword evidence="4 14" id="KW-0732">Signal</keyword>
<comment type="caution">
    <text evidence="16">The sequence shown here is derived from an EMBL/GenBank/DDBJ whole genome shotgun (WGS) entry which is preliminary data.</text>
</comment>
<sequence length="355" mass="38713">MQPTRSLAGRAARLVALAACLSTGVQPALAGCFNGVNLAGAEFGTMPGVFGKEYTYPSKETIDYFAGKGFNTIRLPFRWERIQRKLNGPLDREELARLKESVAAMRAHGQTVILDLHNFARYNEKIVGTKDVPDSALADVWARLARVFANQKGVVFGLMNEPFDMAPTAWLSPANAAIAAIRKTGARNLVLVPGVSWTGAHSWQADIEGSSNAATMIHVKDAANNLAFEVHQYLDSDFSGTNDDCPRGDDAAAALRAMTDWFRANKTRGFLGEFGGSATSDCMIGLARMVDVMADADDVWIGWTYWAAGDWWSPDEPLNIQPTDTGDRLQLKALTTRKLAREEDACPALDAVRLR</sequence>
<dbReference type="GO" id="GO:0008810">
    <property type="term" value="F:cellulase activity"/>
    <property type="evidence" value="ECO:0007669"/>
    <property type="project" value="UniProtKB-EC"/>
</dbReference>
<dbReference type="SUPFAM" id="SSF51445">
    <property type="entry name" value="(Trans)glycosidases"/>
    <property type="match status" value="1"/>
</dbReference>
<dbReference type="InterPro" id="IPR018087">
    <property type="entry name" value="Glyco_hydro_5_CS"/>
</dbReference>
<evidence type="ECO:0000259" key="15">
    <source>
        <dbReference type="Pfam" id="PF00150"/>
    </source>
</evidence>
<evidence type="ECO:0000313" key="17">
    <source>
        <dbReference type="Proteomes" id="UP001139089"/>
    </source>
</evidence>
<evidence type="ECO:0000256" key="14">
    <source>
        <dbReference type="SAM" id="SignalP"/>
    </source>
</evidence>
<evidence type="ECO:0000256" key="12">
    <source>
        <dbReference type="ARBA" id="ARBA00079594"/>
    </source>
</evidence>
<evidence type="ECO:0000256" key="4">
    <source>
        <dbReference type="ARBA" id="ARBA00022729"/>
    </source>
</evidence>
<dbReference type="PANTHER" id="PTHR34142:SF1">
    <property type="entry name" value="GLYCOSIDE HYDROLASE FAMILY 5 DOMAIN-CONTAINING PROTEIN"/>
    <property type="match status" value="1"/>
</dbReference>
<reference evidence="16" key="1">
    <citation type="submission" date="2021-12" db="EMBL/GenBank/DDBJ databases">
        <authorList>
            <person name="Li Y."/>
        </authorList>
    </citation>
    <scope>NUCLEOTIDE SEQUENCE</scope>
    <source>
        <strain evidence="16">DKSPLA3</strain>
    </source>
</reference>
<keyword evidence="8 13" id="KW-0326">Glycosidase</keyword>
<keyword evidence="6" id="KW-0136">Cellulose degradation</keyword>
<evidence type="ECO:0000313" key="16">
    <source>
        <dbReference type="EMBL" id="MCD7111288.1"/>
    </source>
</evidence>
<dbReference type="PROSITE" id="PS51257">
    <property type="entry name" value="PROKAR_LIPOPROTEIN"/>
    <property type="match status" value="1"/>
</dbReference>
<protein>
    <recommendedName>
        <fullName evidence="10">Endoglucanase</fullName>
        <ecNumber evidence="3">3.2.1.4</ecNumber>
    </recommendedName>
    <alternativeName>
        <fullName evidence="11">Cellulase</fullName>
    </alternativeName>
    <alternativeName>
        <fullName evidence="12">Endo-1,4-beta-glucanase</fullName>
    </alternativeName>
</protein>
<feature type="signal peptide" evidence="14">
    <location>
        <begin position="1"/>
        <end position="30"/>
    </location>
</feature>
<evidence type="ECO:0000256" key="7">
    <source>
        <dbReference type="ARBA" id="ARBA00023277"/>
    </source>
</evidence>
<keyword evidence="5 13" id="KW-0378">Hydrolase</keyword>
<evidence type="ECO:0000256" key="13">
    <source>
        <dbReference type="RuleBase" id="RU361153"/>
    </source>
</evidence>
<comment type="similarity">
    <text evidence="2 13">Belongs to the glycosyl hydrolase 5 (cellulase A) family.</text>
</comment>
<evidence type="ECO:0000256" key="9">
    <source>
        <dbReference type="ARBA" id="ARBA00023326"/>
    </source>
</evidence>
<organism evidence="16 17">
    <name type="scientific">Rhizobium quercicola</name>
    <dbReference type="NCBI Taxonomy" id="2901226"/>
    <lineage>
        <taxon>Bacteria</taxon>
        <taxon>Pseudomonadati</taxon>
        <taxon>Pseudomonadota</taxon>
        <taxon>Alphaproteobacteria</taxon>
        <taxon>Hyphomicrobiales</taxon>
        <taxon>Rhizobiaceae</taxon>
        <taxon>Rhizobium/Agrobacterium group</taxon>
        <taxon>Rhizobium</taxon>
    </lineage>
</organism>
<feature type="chain" id="PRO_5040884861" description="Endoglucanase" evidence="14">
    <location>
        <begin position="31"/>
        <end position="355"/>
    </location>
</feature>
<evidence type="ECO:0000256" key="6">
    <source>
        <dbReference type="ARBA" id="ARBA00023001"/>
    </source>
</evidence>
<dbReference type="CDD" id="cd00551">
    <property type="entry name" value="AmyAc_family"/>
    <property type="match status" value="1"/>
</dbReference>
<evidence type="ECO:0000256" key="2">
    <source>
        <dbReference type="ARBA" id="ARBA00005641"/>
    </source>
</evidence>
<dbReference type="PANTHER" id="PTHR34142">
    <property type="entry name" value="ENDO-BETA-1,4-GLUCANASE A"/>
    <property type="match status" value="1"/>
</dbReference>
<evidence type="ECO:0000256" key="1">
    <source>
        <dbReference type="ARBA" id="ARBA00000966"/>
    </source>
</evidence>
<evidence type="ECO:0000256" key="8">
    <source>
        <dbReference type="ARBA" id="ARBA00023295"/>
    </source>
</evidence>
<evidence type="ECO:0000256" key="10">
    <source>
        <dbReference type="ARBA" id="ARBA00068340"/>
    </source>
</evidence>
<dbReference type="InterPro" id="IPR017853">
    <property type="entry name" value="GH"/>
</dbReference>
<keyword evidence="17" id="KW-1185">Reference proteome</keyword>
<dbReference type="Pfam" id="PF00150">
    <property type="entry name" value="Cellulase"/>
    <property type="match status" value="1"/>
</dbReference>
<dbReference type="EMBL" id="JAJOZR010000014">
    <property type="protein sequence ID" value="MCD7111288.1"/>
    <property type="molecule type" value="Genomic_DNA"/>
</dbReference>
<proteinExistence type="inferred from homology"/>
<comment type="catalytic activity">
    <reaction evidence="1">
        <text>Endohydrolysis of (1-&gt;4)-beta-D-glucosidic linkages in cellulose, lichenin and cereal beta-D-glucans.</text>
        <dbReference type="EC" id="3.2.1.4"/>
    </reaction>
</comment>
<accession>A0A9X1NXW4</accession>
<dbReference type="FunFam" id="3.20.20.80:FF:000124">
    <property type="entry name" value="Exported cellulase"/>
    <property type="match status" value="1"/>
</dbReference>
<dbReference type="PROSITE" id="PS00659">
    <property type="entry name" value="GLYCOSYL_HYDROL_F5"/>
    <property type="match status" value="1"/>
</dbReference>
<dbReference type="AlphaFoldDB" id="A0A9X1NXW4"/>